<dbReference type="RefSeq" id="XP_001010445.2">
    <property type="nucleotide sequence ID" value="XM_001010445.2"/>
</dbReference>
<dbReference type="EMBL" id="GG662749">
    <property type="protein sequence ID" value="EAR90200.2"/>
    <property type="molecule type" value="Genomic_DNA"/>
</dbReference>
<dbReference type="CDD" id="cd00102">
    <property type="entry name" value="IPT"/>
    <property type="match status" value="1"/>
</dbReference>
<dbReference type="PANTHER" id="PTHR46769">
    <property type="entry name" value="POLYCYSTIC KIDNEY AND HEPATIC DISEASE 1 (AUTOSOMAL RECESSIVE)-LIKE 1"/>
    <property type="match status" value="1"/>
</dbReference>
<feature type="domain" description="IPT/TIG" evidence="3">
    <location>
        <begin position="122"/>
        <end position="207"/>
    </location>
</feature>
<accession>Q22Y24</accession>
<dbReference type="HOGENOM" id="CLU_252556_0_0_1"/>
<dbReference type="InterPro" id="IPR013783">
    <property type="entry name" value="Ig-like_fold"/>
</dbReference>
<dbReference type="PANTHER" id="PTHR46769:SF2">
    <property type="entry name" value="FIBROCYSTIN-L ISOFORM 2 PRECURSOR-RELATED"/>
    <property type="match status" value="1"/>
</dbReference>
<feature type="signal peptide" evidence="2">
    <location>
        <begin position="1"/>
        <end position="21"/>
    </location>
</feature>
<evidence type="ECO:0000256" key="2">
    <source>
        <dbReference type="SAM" id="SignalP"/>
    </source>
</evidence>
<dbReference type="Gene3D" id="2.60.40.10">
    <property type="entry name" value="Immunoglobulins"/>
    <property type="match status" value="2"/>
</dbReference>
<gene>
    <name evidence="4" type="ORF">TTHERM_00355470</name>
</gene>
<name>Q22Y24_TETTS</name>
<evidence type="ECO:0000313" key="4">
    <source>
        <dbReference type="EMBL" id="EAR90200.2"/>
    </source>
</evidence>
<evidence type="ECO:0000259" key="3">
    <source>
        <dbReference type="Pfam" id="PF01833"/>
    </source>
</evidence>
<evidence type="ECO:0000256" key="1">
    <source>
        <dbReference type="ARBA" id="ARBA00022729"/>
    </source>
</evidence>
<dbReference type="CDD" id="cd00603">
    <property type="entry name" value="IPT_PCSR"/>
    <property type="match status" value="1"/>
</dbReference>
<sequence>MALQRNYLILISLILLINAQAQFLHRKVRQLQTSEVTASPQEVSFIGQSHITFSGISSTSDIQKVELSNNQQTIELQILQIYPNSVLCQFQGGFNGVFQGIITLKNGQTIQAANQITSTVRVNSISPSQGNSNGGVLLTVYGFGFSYDTTQMQVLIGSVGCDILTSTDTQIQCVTRSAQNLVNQSGIVVVTSNNLLSQSADLTQTTYTFVNIQQQPSVTAIQSQDGNFYRGYTYSIIGSNLLADKISTLLFIGNRNIQYQQTSTGLQFVVPQDLSSTSNSLIVFVGSNGSSAPYQFQVKVELDKLYCQDPSGNLMIRQYGNLFFAASIKGLAPSSQIQIQYDQGNNRMIEFEQNNNGIAVYTSLDYNQMPSQVTQLIVDGQNILNQPIKINVNPNSNYLNVDFDISSDSSTFTLTLKPNQQFPDLQIYNILILDSNWQIIDNMKQISGNTFSFNKYSQKNRIYFHICSDAGEASFYPSSSDQFYLPQPTVTMLPYNQNVQTGDILKFQITPSNQNVLYSMNVLCHNGNMNNSTDTNLDDYSVSGKDVYQILPSTQDGDIFGYQFPTILQRNLATSHTCDIIIAVTNPLNVKKSQQADQINQESNTFVSQFLQQQDGHQINGGNYYPFNDIGSNQIFNSYFIELFLKAVTPVKQSSYVLSVEPQNLSAYGGETVIITGNNFQTSQNTGIQTTKVSFLGVDCQVISLTNTQIKCISGQSQYYDPSHIQQTKIILGQEFAFMFTHVNYVFNYSDKVQMRYVQNDLINGNQFQSIPLGLGLNLDLGKIFQSDQLNFDTINVDGYLSFQTSKDLSITINLLSGKGIFSLGSQDIRINSNFDVQINKLNILKVRSYGQKLQKYNYSLLSQVSPLSTSIILNENPVYLQKGAQIVVLATTQNDVNEVFQVDSVSGNSVLLTTPVQNLHTNIQETLTQKNGQKQNLSINVPVLQTSRNVQISIGESEPRIGILDDIQDTRVNIPYLVIINNLVNSFVNVSAPSSQSSNQYVEFKNIQSSVIQAYDDLVFNGDTFQNSYIIRPNNSNTLKTISINFKLFEGNFLQAGVSITRYFYYTTPAVPSSQNFSNNIIVSSNSCLDTMIESTQIISMEQNVCFSTNYFSTQLSPHNIRTQSLAFTVLNLSQSVFQNQNNAFRNPAGYKLILESDNQKQTKFFIVANSISNATKFTPNIITMQYRDEGFVQSQLQQFELQGFSNTPQDSLVGFQSYVNGINLIESFNVVSDISQNSSFFQQNNQSQGFILIDSDGSLTGQTQNVFSANLVRPQLSCTQNAQHYFCSKQIGIITAKASNWNKYPQDYNCYQLSGEQTLVSGQMFNNQGTFVAVLEDITEFQFVEQQDNSKPMLPCYFELNPLYFQDTSKGYIVKYKQDVSNLKVKLQLEMGYNGIDILPVNNLNVETCQHGDYQIVSDGILVCIKNKDGQMFNISVSLQTQ</sequence>
<dbReference type="InterPro" id="IPR002909">
    <property type="entry name" value="IPT_dom"/>
</dbReference>
<dbReference type="InterPro" id="IPR014756">
    <property type="entry name" value="Ig_E-set"/>
</dbReference>
<feature type="domain" description="IPT/TIG" evidence="3">
    <location>
        <begin position="657"/>
        <end position="718"/>
    </location>
</feature>
<dbReference type="Proteomes" id="UP000009168">
    <property type="component" value="Unassembled WGS sequence"/>
</dbReference>
<dbReference type="KEGG" id="tet:TTHERM_00355470"/>
<feature type="domain" description="IPT/TIG" evidence="3">
    <location>
        <begin position="216"/>
        <end position="297"/>
    </location>
</feature>
<dbReference type="Pfam" id="PF01833">
    <property type="entry name" value="TIG"/>
    <property type="match status" value="3"/>
</dbReference>
<organism evidence="4 5">
    <name type="scientific">Tetrahymena thermophila (strain SB210)</name>
    <dbReference type="NCBI Taxonomy" id="312017"/>
    <lineage>
        <taxon>Eukaryota</taxon>
        <taxon>Sar</taxon>
        <taxon>Alveolata</taxon>
        <taxon>Ciliophora</taxon>
        <taxon>Intramacronucleata</taxon>
        <taxon>Oligohymenophorea</taxon>
        <taxon>Hymenostomatida</taxon>
        <taxon>Tetrahymenina</taxon>
        <taxon>Tetrahymenidae</taxon>
        <taxon>Tetrahymena</taxon>
    </lineage>
</organism>
<proteinExistence type="predicted"/>
<dbReference type="InParanoid" id="Q22Y24"/>
<dbReference type="SUPFAM" id="SSF81296">
    <property type="entry name" value="E set domains"/>
    <property type="match status" value="2"/>
</dbReference>
<keyword evidence="5" id="KW-1185">Reference proteome</keyword>
<dbReference type="InterPro" id="IPR052387">
    <property type="entry name" value="Fibrocystin"/>
</dbReference>
<evidence type="ECO:0000313" key="5">
    <source>
        <dbReference type="Proteomes" id="UP000009168"/>
    </source>
</evidence>
<dbReference type="GeneID" id="7837295"/>
<keyword evidence="1 2" id="KW-0732">Signal</keyword>
<protein>
    <submittedName>
        <fullName evidence="4">IPT/TIG domain protein</fullName>
    </submittedName>
</protein>
<feature type="chain" id="PRO_5004201199" evidence="2">
    <location>
        <begin position="22"/>
        <end position="1444"/>
    </location>
</feature>
<reference evidence="5" key="1">
    <citation type="journal article" date="2006" name="PLoS Biol.">
        <title>Macronuclear genome sequence of the ciliate Tetrahymena thermophila, a model eukaryote.</title>
        <authorList>
            <person name="Eisen J.A."/>
            <person name="Coyne R.S."/>
            <person name="Wu M."/>
            <person name="Wu D."/>
            <person name="Thiagarajan M."/>
            <person name="Wortman J.R."/>
            <person name="Badger J.H."/>
            <person name="Ren Q."/>
            <person name="Amedeo P."/>
            <person name="Jones K.M."/>
            <person name="Tallon L.J."/>
            <person name="Delcher A.L."/>
            <person name="Salzberg S.L."/>
            <person name="Silva J.C."/>
            <person name="Haas B.J."/>
            <person name="Majoros W.H."/>
            <person name="Farzad M."/>
            <person name="Carlton J.M."/>
            <person name="Smith R.K. Jr."/>
            <person name="Garg J."/>
            <person name="Pearlman R.E."/>
            <person name="Karrer K.M."/>
            <person name="Sun L."/>
            <person name="Manning G."/>
            <person name="Elde N.C."/>
            <person name="Turkewitz A.P."/>
            <person name="Asai D.J."/>
            <person name="Wilkes D.E."/>
            <person name="Wang Y."/>
            <person name="Cai H."/>
            <person name="Collins K."/>
            <person name="Stewart B.A."/>
            <person name="Lee S.R."/>
            <person name="Wilamowska K."/>
            <person name="Weinberg Z."/>
            <person name="Ruzzo W.L."/>
            <person name="Wloga D."/>
            <person name="Gaertig J."/>
            <person name="Frankel J."/>
            <person name="Tsao C.-C."/>
            <person name="Gorovsky M.A."/>
            <person name="Keeling P.J."/>
            <person name="Waller R.F."/>
            <person name="Patron N.J."/>
            <person name="Cherry J.M."/>
            <person name="Stover N.A."/>
            <person name="Krieger C.J."/>
            <person name="del Toro C."/>
            <person name="Ryder H.F."/>
            <person name="Williamson S.C."/>
            <person name="Barbeau R.A."/>
            <person name="Hamilton E.P."/>
            <person name="Orias E."/>
        </authorList>
    </citation>
    <scope>NUCLEOTIDE SEQUENCE [LARGE SCALE GENOMIC DNA]</scope>
    <source>
        <strain evidence="5">SB210</strain>
    </source>
</reference>